<evidence type="ECO:0000259" key="1">
    <source>
        <dbReference type="Pfam" id="PF13649"/>
    </source>
</evidence>
<accession>A0ABX0YFN2</accession>
<dbReference type="InterPro" id="IPR029063">
    <property type="entry name" value="SAM-dependent_MTases_sf"/>
</dbReference>
<evidence type="ECO:0000313" key="2">
    <source>
        <dbReference type="EMBL" id="NJP01712.1"/>
    </source>
</evidence>
<dbReference type="Gene3D" id="3.40.50.150">
    <property type="entry name" value="Vaccinia Virus protein VP39"/>
    <property type="match status" value="1"/>
</dbReference>
<evidence type="ECO:0000313" key="3">
    <source>
        <dbReference type="Proteomes" id="UP000746535"/>
    </source>
</evidence>
<reference evidence="2 3" key="1">
    <citation type="submission" date="2020-03" db="EMBL/GenBank/DDBJ databases">
        <authorList>
            <person name="Wang L."/>
            <person name="He N."/>
            <person name="Li Y."/>
            <person name="Fang Y."/>
            <person name="Zhang F."/>
        </authorList>
    </citation>
    <scope>NUCLEOTIDE SEQUENCE [LARGE SCALE GENOMIC DNA]</scope>
    <source>
        <strain evidence="3">hsmgli-8</strain>
    </source>
</reference>
<dbReference type="InterPro" id="IPR041698">
    <property type="entry name" value="Methyltransf_25"/>
</dbReference>
<dbReference type="RefSeq" id="WP_168084285.1">
    <property type="nucleotide sequence ID" value="NZ_JAAVJI010000006.1"/>
</dbReference>
<keyword evidence="3" id="KW-1185">Reference proteome</keyword>
<keyword evidence="2" id="KW-0489">Methyltransferase</keyword>
<comment type="caution">
    <text evidence="2">The sequence shown here is derived from an EMBL/GenBank/DDBJ whole genome shotgun (WGS) entry which is preliminary data.</text>
</comment>
<sequence length="199" mass="22701">MTDPENYFDSLYRHSGDPWDYRQRWYEKRKRELTLACLPRQRYTRGFEPACSNGELSASLAQRCETLLCTDFNAKAVDLAKERLSAFPGVEVQQCALPHEWPLGEFDLIVFSEVGYYLSPEALAEVAAQANRSLSRGGTLLACHWLHPIEGCAMNGHDVHRVLAQRLELEPLLRHLEKDFILELWGHQPAGFDLSEVVA</sequence>
<keyword evidence="2" id="KW-0808">Transferase</keyword>
<name>A0ABX0YFN2_9PSED</name>
<dbReference type="GO" id="GO:0032259">
    <property type="term" value="P:methylation"/>
    <property type="evidence" value="ECO:0007669"/>
    <property type="project" value="UniProtKB-KW"/>
</dbReference>
<feature type="domain" description="Methyltransferase" evidence="1">
    <location>
        <begin position="50"/>
        <end position="138"/>
    </location>
</feature>
<protein>
    <submittedName>
        <fullName evidence="2">Class I SAM-dependent methyltransferase</fullName>
    </submittedName>
</protein>
<dbReference type="Pfam" id="PF13649">
    <property type="entry name" value="Methyltransf_25"/>
    <property type="match status" value="1"/>
</dbReference>
<organism evidence="2 3">
    <name type="scientific">Pseudomonas quercus</name>
    <dbReference type="NCBI Taxonomy" id="2722792"/>
    <lineage>
        <taxon>Bacteria</taxon>
        <taxon>Pseudomonadati</taxon>
        <taxon>Pseudomonadota</taxon>
        <taxon>Gammaproteobacteria</taxon>
        <taxon>Pseudomonadales</taxon>
        <taxon>Pseudomonadaceae</taxon>
        <taxon>Pseudomonas</taxon>
    </lineage>
</organism>
<dbReference type="EMBL" id="JAAVJI010000006">
    <property type="protein sequence ID" value="NJP01712.1"/>
    <property type="molecule type" value="Genomic_DNA"/>
</dbReference>
<dbReference type="SUPFAM" id="SSF53335">
    <property type="entry name" value="S-adenosyl-L-methionine-dependent methyltransferases"/>
    <property type="match status" value="1"/>
</dbReference>
<proteinExistence type="predicted"/>
<dbReference type="GO" id="GO:0008168">
    <property type="term" value="F:methyltransferase activity"/>
    <property type="evidence" value="ECO:0007669"/>
    <property type="project" value="UniProtKB-KW"/>
</dbReference>
<gene>
    <name evidence="2" type="ORF">HBH25_12735</name>
</gene>
<dbReference type="Proteomes" id="UP000746535">
    <property type="component" value="Unassembled WGS sequence"/>
</dbReference>
<dbReference type="CDD" id="cd02440">
    <property type="entry name" value="AdoMet_MTases"/>
    <property type="match status" value="1"/>
</dbReference>